<evidence type="ECO:0000313" key="6">
    <source>
        <dbReference type="Proteomes" id="UP000194003"/>
    </source>
</evidence>
<gene>
    <name evidence="5" type="ORF">MAIT1_01577</name>
</gene>
<evidence type="ECO:0000259" key="3">
    <source>
        <dbReference type="SMART" id="SM01359"/>
    </source>
</evidence>
<name>A0A1Y2K0M6_9PROT</name>
<dbReference type="InterPro" id="IPR008930">
    <property type="entry name" value="Terpenoid_cyclase/PrenylTrfase"/>
</dbReference>
<reference evidence="5 6" key="1">
    <citation type="journal article" date="2016" name="BMC Genomics">
        <title>Combined genomic and structural analyses of a cultured magnetotactic bacterium reveals its niche adaptation to a dynamic environment.</title>
        <authorList>
            <person name="Araujo A.C."/>
            <person name="Morillo V."/>
            <person name="Cypriano J."/>
            <person name="Teixeira L.C."/>
            <person name="Leao P."/>
            <person name="Lyra S."/>
            <person name="Almeida L.G."/>
            <person name="Bazylinski D.A."/>
            <person name="Vasconcellos A.T."/>
            <person name="Abreu F."/>
            <person name="Lins U."/>
        </authorList>
    </citation>
    <scope>NUCLEOTIDE SEQUENCE [LARGE SCALE GENOMIC DNA]</scope>
    <source>
        <strain evidence="5 6">IT-1</strain>
    </source>
</reference>
<organism evidence="5 6">
    <name type="scientific">Magnetofaba australis IT-1</name>
    <dbReference type="NCBI Taxonomy" id="1434232"/>
    <lineage>
        <taxon>Bacteria</taxon>
        <taxon>Pseudomonadati</taxon>
        <taxon>Pseudomonadota</taxon>
        <taxon>Magnetococcia</taxon>
        <taxon>Magnetococcales</taxon>
        <taxon>Magnetococcaceae</taxon>
        <taxon>Magnetofaba</taxon>
    </lineage>
</organism>
<evidence type="ECO:0000313" key="5">
    <source>
        <dbReference type="EMBL" id="OSM01578.1"/>
    </source>
</evidence>
<comment type="caution">
    <text evidence="5">The sequence shown here is derived from an EMBL/GenBank/DDBJ whole genome shotgun (WGS) entry which is preliminary data.</text>
</comment>
<dbReference type="Pfam" id="PF11974">
    <property type="entry name" value="bMG3"/>
    <property type="match status" value="1"/>
</dbReference>
<dbReference type="Pfam" id="PF07703">
    <property type="entry name" value="A2M_BRD"/>
    <property type="match status" value="1"/>
</dbReference>
<dbReference type="InterPro" id="IPR011625">
    <property type="entry name" value="A2M_N_BRD"/>
</dbReference>
<dbReference type="Pfam" id="PF17972">
    <property type="entry name" value="bMG5"/>
    <property type="match status" value="1"/>
</dbReference>
<sequence length="1577" mass="172611">MLKMEERQLDGAPALMALFSEPLDSTILYENHIQTSQGGEPLSAAWVVGKNPQQLFLPHVEPQTRYEILFRAGLPALSGAKLARNARGKLTTKKVRPAFGFASSKAVLPASVGAGLPVMTVNVPEVDIQFFRIQPDNMAAFVSEYYLGWDGAPSEWRLKRMTSLSDLVYAGRFATANAPNAQVTTHIAVKQIPQLTQPGLYLAVMERPGKFDDYRALPFTITDIGINARAFAEHVEIFTQSLADGKALGQVELTLRTRKGKVIAHARTDSEGRARLQRRNAADGFLTAELGNQLSFLSFAEPALDLSAFPIDGQPHRPVELFAYLPRDLFRPGESFPLSVLARDHDGRPIAARPVSGVLLRPDGKEAKRFTLRPDPRAGELGYYEQTLELPADAATGAWRIALRADPADKQPTTELALKVEEFLPERMKLTLSSEAETLKPDQEWAISVQGDYLYGAPAAGNTLQRVVNRRFDPHPVKSLPKYFFGDASQRDKLGDRSTLDDVKLDAKGAFAFKLPPLDKKPTAPVAFKLSASLLESGGRPVTRSLTRTVWPAEALVGVRPLYSGDYAPSDQDLTIEIVRAAPDGSLLAAKGLAVTVIHEERQYHWSFSSTGWRVEYSDDHYPVLQRTLDIAAGAAAHVEVPLKWGSYRIEVVDPATGLKSLHRFEAGWRWNERAQSAGVRPDRVGLTWDRDAYNPGDVARLTLKPPHGGEALVLVEADRILWRKRVSLPAEGTVVEIPVDAAWDRHDIHATVLAFRPASDADRITPNRAMGVIHLPLDRSVRKVAVKLTAPAKMVPETTLSVGVDAPALKGKTAMVTVAAVDVGILNITDFTTPDPWSQFFGRKALIPRSYDLYGRIIELVAGERATLRFGGDADLSRMRRGAKEKAEVRLVSLFSGPVALDAEGHADVSLNVPDFNGSLRLMAVAFSADAFGSAESNVTVAAPLVAESSLPRFLSVGDESVMTLDLHNLSGQTLMLGVEMQAQAPLIVQGPLQVIELADQQRRVLTFPIATTGAPGVGAATVKVRGEGIDLTRRWPIAVRSPFTALRRAQEAIISANDRPFTLDGTLLAGLMPGNAELWLQLSPEPILNAREMFRGLVQYPYGCLEQTSSRTFPLLYVDEALAQRYGLKQMSRAERAEQIGKAFERLGGMWRPTGGYGLWSGDSPLEPWLSAYVGDLMQSAKERGFAVPEAQFKRTLSHLTWQLKGHRKTLRNAESKANVFAARAYAGYVLARLGRASLSDLRALAQHEQSDGAGLPRIHLGLALLLQGDQTRGLDLVERGVASIATKDAPWLHYGGPLRDTALAAALLKRHDALPEARAKLLVDLLEKLRKRRYLSTQEKLAAFLAAVGPALDAQAGEPRRVTLTRNGEKQTLELRQPKGLLWLDAQTWQDLAISPPESGLLHARATVTGYPAIPPAPVSEGLSVERDLFTMDGEAVDPEQPLQAGDLFVMHMTVHSDEHIEHGLLEARIPAGLELENPAVMKGETLADLELSGVKPAQEMRSDAIRHQEFREDRYAAAVEFSSYRPIHLYAIVRAVTPGTYTWPALAAEDMYDPETRAMGKTTTLTVIPATAP</sequence>
<evidence type="ECO:0000259" key="4">
    <source>
        <dbReference type="SMART" id="SM01360"/>
    </source>
</evidence>
<evidence type="ECO:0000256" key="2">
    <source>
        <dbReference type="ARBA" id="ARBA00022729"/>
    </source>
</evidence>
<dbReference type="InterPro" id="IPR021868">
    <property type="entry name" value="Alpha_2_Macroglob_MG3"/>
</dbReference>
<evidence type="ECO:0000256" key="1">
    <source>
        <dbReference type="ARBA" id="ARBA00010556"/>
    </source>
</evidence>
<protein>
    <submittedName>
        <fullName evidence="5">Putative Alpha-2-macroglobulin, N-terminal:Alpha-2-macroglobulin, N-terminal 2</fullName>
    </submittedName>
</protein>
<feature type="domain" description="Alpha-2-macroglobulin" evidence="4">
    <location>
        <begin position="894"/>
        <end position="982"/>
    </location>
</feature>
<dbReference type="SMART" id="SM01360">
    <property type="entry name" value="A2M"/>
    <property type="match status" value="1"/>
</dbReference>
<dbReference type="Proteomes" id="UP000194003">
    <property type="component" value="Unassembled WGS sequence"/>
</dbReference>
<dbReference type="InterPro" id="IPR026284">
    <property type="entry name" value="A2MG_proteobact"/>
</dbReference>
<keyword evidence="6" id="KW-1185">Reference proteome</keyword>
<dbReference type="InterPro" id="IPR041203">
    <property type="entry name" value="Bact_A2M_MG5"/>
</dbReference>
<dbReference type="InterPro" id="IPR011626">
    <property type="entry name" value="Alpha-macroglobulin_TED"/>
</dbReference>
<dbReference type="Pfam" id="PF07678">
    <property type="entry name" value="TED_complement"/>
    <property type="match status" value="1"/>
</dbReference>
<dbReference type="Pfam" id="PF21142">
    <property type="entry name" value="A2M_bMG2"/>
    <property type="match status" value="1"/>
</dbReference>
<dbReference type="InterPro" id="IPR002890">
    <property type="entry name" value="MG2"/>
</dbReference>
<dbReference type="Pfam" id="PF01835">
    <property type="entry name" value="MG2"/>
    <property type="match status" value="1"/>
</dbReference>
<dbReference type="STRING" id="1434232.MAIT1_01577"/>
<dbReference type="InterPro" id="IPR047565">
    <property type="entry name" value="Alpha-macroglob_thiol-ester_cl"/>
</dbReference>
<dbReference type="Gene3D" id="2.60.40.1930">
    <property type="match status" value="1"/>
</dbReference>
<dbReference type="PANTHER" id="PTHR40094:SF1">
    <property type="entry name" value="UBIQUITIN DOMAIN-CONTAINING PROTEIN"/>
    <property type="match status" value="1"/>
</dbReference>
<dbReference type="InterPro" id="IPR001599">
    <property type="entry name" value="Macroglobln_a2"/>
</dbReference>
<dbReference type="Pfam" id="PF00207">
    <property type="entry name" value="A2M"/>
    <property type="match status" value="1"/>
</dbReference>
<dbReference type="Pfam" id="PF17973">
    <property type="entry name" value="bMG10"/>
    <property type="match status" value="1"/>
</dbReference>
<dbReference type="Pfam" id="PF17962">
    <property type="entry name" value="bMG6"/>
    <property type="match status" value="1"/>
</dbReference>
<dbReference type="PIRSF" id="PIRSF038980">
    <property type="entry name" value="A2M_bac"/>
    <property type="match status" value="1"/>
</dbReference>
<dbReference type="InterPro" id="IPR051802">
    <property type="entry name" value="YfhM-like"/>
</dbReference>
<dbReference type="GO" id="GO:0004866">
    <property type="term" value="F:endopeptidase inhibitor activity"/>
    <property type="evidence" value="ECO:0007669"/>
    <property type="project" value="InterPro"/>
</dbReference>
<dbReference type="InterPro" id="IPR041462">
    <property type="entry name" value="Bact_A2M_MG6"/>
</dbReference>
<feature type="domain" description="Alpha-2-macroglobulin bait region" evidence="3">
    <location>
        <begin position="685"/>
        <end position="829"/>
    </location>
</feature>
<dbReference type="SMART" id="SM01359">
    <property type="entry name" value="A2M_N_2"/>
    <property type="match status" value="1"/>
</dbReference>
<comment type="similarity">
    <text evidence="1">Belongs to the protease inhibitor I39 (alpha-2-macroglobulin) family. Bacterial alpha-2-macroglobulin subfamily.</text>
</comment>
<keyword evidence="2" id="KW-0732">Signal</keyword>
<dbReference type="GO" id="GO:0005615">
    <property type="term" value="C:extracellular space"/>
    <property type="evidence" value="ECO:0007669"/>
    <property type="project" value="InterPro"/>
</dbReference>
<dbReference type="EMBL" id="LVJN01000020">
    <property type="protein sequence ID" value="OSM01578.1"/>
    <property type="molecule type" value="Genomic_DNA"/>
</dbReference>
<dbReference type="PANTHER" id="PTHR40094">
    <property type="entry name" value="ALPHA-2-MACROGLOBULIN HOMOLOG"/>
    <property type="match status" value="1"/>
</dbReference>
<dbReference type="CDD" id="cd02891">
    <property type="entry name" value="A2M_like"/>
    <property type="match status" value="1"/>
</dbReference>
<dbReference type="Pfam" id="PF17970">
    <property type="entry name" value="bMG1"/>
    <property type="match status" value="1"/>
</dbReference>
<dbReference type="InterPro" id="IPR040639">
    <property type="entry name" value="A2MG_MG1"/>
</dbReference>
<dbReference type="Gene3D" id="1.50.10.20">
    <property type="match status" value="1"/>
</dbReference>
<dbReference type="SUPFAM" id="SSF48239">
    <property type="entry name" value="Terpenoid cyclases/Protein prenyltransferases"/>
    <property type="match status" value="1"/>
</dbReference>
<proteinExistence type="inferred from homology"/>
<accession>A0A1Y2K0M6</accession>
<dbReference type="InterPro" id="IPR041246">
    <property type="entry name" value="Bact_MG10"/>
</dbReference>
<dbReference type="InterPro" id="IPR049120">
    <property type="entry name" value="A2M_bMG2"/>
</dbReference>
<dbReference type="SMART" id="SM01419">
    <property type="entry name" value="Thiol-ester_cl"/>
    <property type="match status" value="1"/>
</dbReference>